<sequence>MFQVRDVVPKYNESDCVMTRGRGRGGYRGRGHGTGKGYCWYKNQRTNFAAENEASENNRKGENKLFMTNIPSDQKTAEVWFIDSGCSNHMTSLKPVFKEFNEEEKLKVELETARSYK</sequence>
<dbReference type="AlphaFoldDB" id="A0A5D3BNM9"/>
<evidence type="ECO:0000259" key="1">
    <source>
        <dbReference type="Pfam" id="PF22936"/>
    </source>
</evidence>
<dbReference type="Pfam" id="PF22936">
    <property type="entry name" value="Pol_BBD"/>
    <property type="match status" value="1"/>
</dbReference>
<evidence type="ECO:0000313" key="3">
    <source>
        <dbReference type="Proteomes" id="UP000321947"/>
    </source>
</evidence>
<comment type="caution">
    <text evidence="2">The sequence shown here is derived from an EMBL/GenBank/DDBJ whole genome shotgun (WGS) entry which is preliminary data.</text>
</comment>
<reference evidence="2 3" key="1">
    <citation type="submission" date="2019-08" db="EMBL/GenBank/DDBJ databases">
        <title>Draft genome sequences of two oriental melons (Cucumis melo L. var makuwa).</title>
        <authorList>
            <person name="Kwon S.-Y."/>
        </authorList>
    </citation>
    <scope>NUCLEOTIDE SEQUENCE [LARGE SCALE GENOMIC DNA]</scope>
    <source>
        <strain evidence="3">cv. Chang Bougi</strain>
        <tissue evidence="2">Leaf</tissue>
    </source>
</reference>
<organism evidence="2 3">
    <name type="scientific">Cucumis melo var. makuwa</name>
    <name type="common">Oriental melon</name>
    <dbReference type="NCBI Taxonomy" id="1194695"/>
    <lineage>
        <taxon>Eukaryota</taxon>
        <taxon>Viridiplantae</taxon>
        <taxon>Streptophyta</taxon>
        <taxon>Embryophyta</taxon>
        <taxon>Tracheophyta</taxon>
        <taxon>Spermatophyta</taxon>
        <taxon>Magnoliopsida</taxon>
        <taxon>eudicotyledons</taxon>
        <taxon>Gunneridae</taxon>
        <taxon>Pentapetalae</taxon>
        <taxon>rosids</taxon>
        <taxon>fabids</taxon>
        <taxon>Cucurbitales</taxon>
        <taxon>Cucurbitaceae</taxon>
        <taxon>Benincaseae</taxon>
        <taxon>Cucumis</taxon>
    </lineage>
</organism>
<evidence type="ECO:0000313" key="2">
    <source>
        <dbReference type="EMBL" id="TYK00352.1"/>
    </source>
</evidence>
<protein>
    <submittedName>
        <fullName evidence="2">UBN2 domain-containing protein</fullName>
    </submittedName>
</protein>
<dbReference type="Proteomes" id="UP000321947">
    <property type="component" value="Unassembled WGS sequence"/>
</dbReference>
<gene>
    <name evidence="2" type="ORF">E5676_scaffold1112G00130</name>
</gene>
<dbReference type="EMBL" id="SSTD01016830">
    <property type="protein sequence ID" value="TYK00352.1"/>
    <property type="molecule type" value="Genomic_DNA"/>
</dbReference>
<feature type="domain" description="Retrovirus-related Pol polyprotein from transposon TNT 1-94-like beta-barrel" evidence="1">
    <location>
        <begin position="80"/>
        <end position="113"/>
    </location>
</feature>
<dbReference type="InterPro" id="IPR054722">
    <property type="entry name" value="PolX-like_BBD"/>
</dbReference>
<proteinExistence type="predicted"/>
<name>A0A5D3BNM9_CUCMM</name>
<accession>A0A5D3BNM9</accession>